<dbReference type="PANTHER" id="PTHR34978">
    <property type="entry name" value="POSSIBLE SENSOR-TRANSDUCER PROTEIN BLAR"/>
    <property type="match status" value="1"/>
</dbReference>
<evidence type="ECO:0000313" key="4">
    <source>
        <dbReference type="EMBL" id="KAA3159602.1"/>
    </source>
</evidence>
<dbReference type="RefSeq" id="WP_130062818.1">
    <property type="nucleotide sequence ID" value="NZ_DBFNGO010000025.1"/>
</dbReference>
<dbReference type="CDD" id="cd07341">
    <property type="entry name" value="M56_BlaR1_MecR1_like"/>
    <property type="match status" value="1"/>
</dbReference>
<keyword evidence="5" id="KW-1185">Reference proteome</keyword>
<dbReference type="Gene3D" id="2.170.130.10">
    <property type="entry name" value="TonB-dependent receptor, plug domain"/>
    <property type="match status" value="2"/>
</dbReference>
<keyword evidence="4" id="KW-0675">Receptor</keyword>
<feature type="coiled-coil region" evidence="1">
    <location>
        <begin position="503"/>
        <end position="530"/>
    </location>
</feature>
<feature type="transmembrane region" description="Helical" evidence="2">
    <location>
        <begin position="262"/>
        <end position="281"/>
    </location>
</feature>
<evidence type="ECO:0000259" key="3">
    <source>
        <dbReference type="Pfam" id="PF05569"/>
    </source>
</evidence>
<dbReference type="Proteomes" id="UP000324870">
    <property type="component" value="Unassembled WGS sequence"/>
</dbReference>
<dbReference type="InterPro" id="IPR037066">
    <property type="entry name" value="Plug_dom_sf"/>
</dbReference>
<dbReference type="EMBL" id="VVND01000007">
    <property type="protein sequence ID" value="KAA3159602.1"/>
    <property type="molecule type" value="Genomic_DNA"/>
</dbReference>
<dbReference type="PANTHER" id="PTHR34978:SF3">
    <property type="entry name" value="SLR0241 PROTEIN"/>
    <property type="match status" value="1"/>
</dbReference>
<protein>
    <submittedName>
        <fullName evidence="4">TonB-dependent receptor plug domain-containing protein</fullName>
    </submittedName>
</protein>
<name>A0ABQ6S420_9BACT</name>
<dbReference type="InterPro" id="IPR008756">
    <property type="entry name" value="Peptidase_M56"/>
</dbReference>
<comment type="caution">
    <text evidence="4">The sequence shown here is derived from an EMBL/GenBank/DDBJ whole genome shotgun (WGS) entry which is preliminary data.</text>
</comment>
<organism evidence="4 5">
    <name type="scientific">Alistipes finegoldii</name>
    <dbReference type="NCBI Taxonomy" id="214856"/>
    <lineage>
        <taxon>Bacteria</taxon>
        <taxon>Pseudomonadati</taxon>
        <taxon>Bacteroidota</taxon>
        <taxon>Bacteroidia</taxon>
        <taxon>Bacteroidales</taxon>
        <taxon>Rikenellaceae</taxon>
        <taxon>Alistipes</taxon>
    </lineage>
</organism>
<evidence type="ECO:0000313" key="5">
    <source>
        <dbReference type="Proteomes" id="UP000324870"/>
    </source>
</evidence>
<evidence type="ECO:0000256" key="1">
    <source>
        <dbReference type="SAM" id="Coils"/>
    </source>
</evidence>
<feature type="transmembrane region" description="Helical" evidence="2">
    <location>
        <begin position="6"/>
        <end position="25"/>
    </location>
</feature>
<gene>
    <name evidence="4" type="ORF">F2A26_06065</name>
</gene>
<feature type="transmembrane region" description="Helical" evidence="2">
    <location>
        <begin position="37"/>
        <end position="57"/>
    </location>
</feature>
<feature type="transmembrane region" description="Helical" evidence="2">
    <location>
        <begin position="89"/>
        <end position="113"/>
    </location>
</feature>
<keyword evidence="2" id="KW-1133">Transmembrane helix</keyword>
<sequence length="660" mass="72102">MYALMIYSLKVGACLAVFYLFFKLLLSRETFHRLNRIVVLAAMVLSFILPFCVITIYRELPAAPEMPAAEQLFEASAEPQPEPFPWDKAAALVFLTGAGATLLWTFGSVFGVIRMIRRGRRERLADGTVLVRIGRSVTPFSWCRYIVLSEKDLAENGDAIVLHEKAHLRLRHSVDLLLTDLAGCLQWFNPAMWLLRRELRAIHEYEADEAVLDSGVDAKHYQLLLIRKAAGGRWYSVANSFNHSKLKNRITMMLRKRSSRWAVARVLFVLPLAGLALGAFARTAYVFPDDKGKKENVTILIRNAKIDPSDGKSGNPLILVDGREVKSIDSLSPDRIASVSVLKDSASKASYGEKGRDGVIIVTTKEGGADPQMQTFTYGGNSSSTALVVRGAGTEPDSLAGRVRTMTYRIDGRRDSLGGDMVWKINGRDVDAGDLEELSGNVRSIRITKDAAVQGEDSAAAEGMMRIMTGQTMQAADAGLKAAEAGMQAARAGLDAARRYMSAEEWKQAQKQLETAQKQLDEARAQAKSEISFSEAIAVDMQDSSADTADGGAVVAGAVGGTASETPSYWRVTTGEGTTRVDHSKTESGKTVFTGRVTLHNPSEIPDNYVIFINGEQASKADVLRLAPQKIKRMEVLRGKEAAKEYGAGSEGVIKITTRR</sequence>
<evidence type="ECO:0000256" key="2">
    <source>
        <dbReference type="SAM" id="Phobius"/>
    </source>
</evidence>
<proteinExistence type="predicted"/>
<keyword evidence="2" id="KW-0472">Membrane</keyword>
<dbReference type="Pfam" id="PF05569">
    <property type="entry name" value="Peptidase_M56"/>
    <property type="match status" value="1"/>
</dbReference>
<keyword evidence="1" id="KW-0175">Coiled coil</keyword>
<keyword evidence="2" id="KW-0812">Transmembrane</keyword>
<accession>A0ABQ6S420</accession>
<reference evidence="4 5" key="1">
    <citation type="journal article" date="2019" name="Nat. Med.">
        <title>A library of human gut bacterial isolates paired with longitudinal multiomics data enables mechanistic microbiome research.</title>
        <authorList>
            <person name="Poyet M."/>
            <person name="Groussin M."/>
            <person name="Gibbons S.M."/>
            <person name="Avila-Pacheco J."/>
            <person name="Jiang X."/>
            <person name="Kearney S.M."/>
            <person name="Perrotta A.R."/>
            <person name="Berdy B."/>
            <person name="Zhao S."/>
            <person name="Lieberman T.D."/>
            <person name="Swanson P.K."/>
            <person name="Smith M."/>
            <person name="Roesemann S."/>
            <person name="Alexander J.E."/>
            <person name="Rich S.A."/>
            <person name="Livny J."/>
            <person name="Vlamakis H."/>
            <person name="Clish C."/>
            <person name="Bullock K."/>
            <person name="Deik A."/>
            <person name="Scott J."/>
            <person name="Pierce K.A."/>
            <person name="Xavier R.J."/>
            <person name="Alm E.J."/>
        </authorList>
    </citation>
    <scope>NUCLEOTIDE SEQUENCE [LARGE SCALE GENOMIC DNA]</scope>
    <source>
        <strain evidence="4 5">BIOML-A1</strain>
    </source>
</reference>
<dbReference type="InterPro" id="IPR052173">
    <property type="entry name" value="Beta-lactam_resp_regulator"/>
</dbReference>
<dbReference type="SUPFAM" id="SSF56935">
    <property type="entry name" value="Porins"/>
    <property type="match status" value="1"/>
</dbReference>
<feature type="domain" description="Peptidase M56" evidence="3">
    <location>
        <begin position="154"/>
        <end position="253"/>
    </location>
</feature>